<dbReference type="OrthoDB" id="4843387at2759"/>
<sequence>MAPQRNQQDLGDQRAIGDGIGWNQWCKERLNWTIERWGMVIFSDVSNFEVSNRKSRVLVKRLKKEKYDTIFVVATLQSGGGSAGILGCIRSKGAGCCRIYEGRIHQPTRKR</sequence>
<reference evidence="1 2" key="1">
    <citation type="journal article" date="2018" name="Sci. Rep.">
        <title>Genomic signatures of local adaptation to the degree of environmental predictability in rotifers.</title>
        <authorList>
            <person name="Franch-Gras L."/>
            <person name="Hahn C."/>
            <person name="Garcia-Roger E.M."/>
            <person name="Carmona M.J."/>
            <person name="Serra M."/>
            <person name="Gomez A."/>
        </authorList>
    </citation>
    <scope>NUCLEOTIDE SEQUENCE [LARGE SCALE GENOMIC DNA]</scope>
    <source>
        <strain evidence="1">HYR1</strain>
    </source>
</reference>
<keyword evidence="2" id="KW-1185">Reference proteome</keyword>
<proteinExistence type="predicted"/>
<organism evidence="1 2">
    <name type="scientific">Brachionus plicatilis</name>
    <name type="common">Marine rotifer</name>
    <name type="synonym">Brachionus muelleri</name>
    <dbReference type="NCBI Taxonomy" id="10195"/>
    <lineage>
        <taxon>Eukaryota</taxon>
        <taxon>Metazoa</taxon>
        <taxon>Spiralia</taxon>
        <taxon>Gnathifera</taxon>
        <taxon>Rotifera</taxon>
        <taxon>Eurotatoria</taxon>
        <taxon>Monogononta</taxon>
        <taxon>Pseudotrocha</taxon>
        <taxon>Ploima</taxon>
        <taxon>Brachionidae</taxon>
        <taxon>Brachionus</taxon>
    </lineage>
</organism>
<accession>A0A3M7RGN2</accession>
<protein>
    <submittedName>
        <fullName evidence="1">TE: Transposable element Tcb1</fullName>
    </submittedName>
</protein>
<evidence type="ECO:0000313" key="2">
    <source>
        <dbReference type="Proteomes" id="UP000276133"/>
    </source>
</evidence>
<dbReference type="GO" id="GO:0003676">
    <property type="term" value="F:nucleic acid binding"/>
    <property type="evidence" value="ECO:0007669"/>
    <property type="project" value="InterPro"/>
</dbReference>
<dbReference type="AlphaFoldDB" id="A0A3M7RGN2"/>
<dbReference type="InterPro" id="IPR036397">
    <property type="entry name" value="RNaseH_sf"/>
</dbReference>
<comment type="caution">
    <text evidence="1">The sequence shown here is derived from an EMBL/GenBank/DDBJ whole genome shotgun (WGS) entry which is preliminary data.</text>
</comment>
<dbReference type="Gene3D" id="3.30.420.10">
    <property type="entry name" value="Ribonuclease H-like superfamily/Ribonuclease H"/>
    <property type="match status" value="1"/>
</dbReference>
<dbReference type="Proteomes" id="UP000276133">
    <property type="component" value="Unassembled WGS sequence"/>
</dbReference>
<evidence type="ECO:0000313" key="1">
    <source>
        <dbReference type="EMBL" id="RNA22736.1"/>
    </source>
</evidence>
<name>A0A3M7RGN2_BRAPC</name>
<gene>
    <name evidence="1" type="ORF">BpHYR1_040572</name>
</gene>
<dbReference type="EMBL" id="REGN01003408">
    <property type="protein sequence ID" value="RNA22736.1"/>
    <property type="molecule type" value="Genomic_DNA"/>
</dbReference>